<comment type="caution">
    <text evidence="1">The sequence shown here is derived from an EMBL/GenBank/DDBJ whole genome shotgun (WGS) entry which is preliminary data.</text>
</comment>
<dbReference type="RefSeq" id="WP_133754298.1">
    <property type="nucleotide sequence ID" value="NZ_SOAW01000001.1"/>
</dbReference>
<dbReference type="SUPFAM" id="SSF74650">
    <property type="entry name" value="Galactose mutarotase-like"/>
    <property type="match status" value="1"/>
</dbReference>
<dbReference type="Pfam" id="PF01263">
    <property type="entry name" value="Aldose_epim"/>
    <property type="match status" value="1"/>
</dbReference>
<dbReference type="PANTHER" id="PTHR10091">
    <property type="entry name" value="ALDOSE-1-EPIMERASE"/>
    <property type="match status" value="1"/>
</dbReference>
<dbReference type="PANTHER" id="PTHR10091:SF0">
    <property type="entry name" value="GALACTOSE MUTAROTASE"/>
    <property type="match status" value="1"/>
</dbReference>
<accession>A0A4R7J976</accession>
<dbReference type="GO" id="GO:0033499">
    <property type="term" value="P:galactose catabolic process via UDP-galactose, Leloir pathway"/>
    <property type="evidence" value="ECO:0007669"/>
    <property type="project" value="TreeGrafter"/>
</dbReference>
<dbReference type="AlphaFoldDB" id="A0A4R7J976"/>
<proteinExistence type="predicted"/>
<keyword evidence="2" id="KW-1185">Reference proteome</keyword>
<protein>
    <submittedName>
        <fullName evidence="1">Aldose 1-epimerase</fullName>
    </submittedName>
</protein>
<reference evidence="1 2" key="1">
    <citation type="submission" date="2019-03" db="EMBL/GenBank/DDBJ databases">
        <title>Genomic Encyclopedia of Archaeal and Bacterial Type Strains, Phase II (KMG-II): from individual species to whole genera.</title>
        <authorList>
            <person name="Goeker M."/>
        </authorList>
    </citation>
    <scope>NUCLEOTIDE SEQUENCE [LARGE SCALE GENOMIC DNA]</scope>
    <source>
        <strain evidence="1 2">DSM 24323</strain>
    </source>
</reference>
<sequence>MTTTDPVIPTGPIHHLTGHGYEAEVVAVGAGLRALRHLDRELLVSWPREVARPMGRGAVLAPWPNRIADGRYRWNDADHQLALTEPDRANAIHGLIQWVRFEVAEESADLLRFSTQVVPQPGYPWPLELTVEYRLTESGLTWSVIAGNPGDQVVPFGVAPHPYLVAPGSLDDWTVSVPADTVLEVTEDRLLPVGTRPVEGTELDLRRPTVLGDRRIDHAYTDLISTDEFASVSVQDADGIGARMRWSTAQCPWVQIHTADRPEPENDRVGLAVEPMTCPPDAFGTGTDVIALQPGAQHRVDWELSAIGG</sequence>
<dbReference type="OrthoDB" id="4739604at2"/>
<dbReference type="InterPro" id="IPR037480">
    <property type="entry name" value="YihR-like"/>
</dbReference>
<evidence type="ECO:0000313" key="1">
    <source>
        <dbReference type="EMBL" id="TDT33854.1"/>
    </source>
</evidence>
<dbReference type="GO" id="GO:0006006">
    <property type="term" value="P:glucose metabolic process"/>
    <property type="evidence" value="ECO:0007669"/>
    <property type="project" value="TreeGrafter"/>
</dbReference>
<gene>
    <name evidence="1" type="ORF">CLV29_1489</name>
</gene>
<dbReference type="Gene3D" id="2.70.98.10">
    <property type="match status" value="1"/>
</dbReference>
<dbReference type="GO" id="GO:0004034">
    <property type="term" value="F:aldose 1-epimerase activity"/>
    <property type="evidence" value="ECO:0007669"/>
    <property type="project" value="TreeGrafter"/>
</dbReference>
<dbReference type="InterPro" id="IPR014718">
    <property type="entry name" value="GH-type_carb-bd"/>
</dbReference>
<evidence type="ECO:0000313" key="2">
    <source>
        <dbReference type="Proteomes" id="UP000295371"/>
    </source>
</evidence>
<dbReference type="GO" id="GO:0030246">
    <property type="term" value="F:carbohydrate binding"/>
    <property type="evidence" value="ECO:0007669"/>
    <property type="project" value="InterPro"/>
</dbReference>
<dbReference type="InterPro" id="IPR008183">
    <property type="entry name" value="Aldose_1/G6P_1-epimerase"/>
</dbReference>
<name>A0A4R7J976_9ACTN</name>
<organism evidence="1 2">
    <name type="scientific">Naumannella halotolerans</name>
    <dbReference type="NCBI Taxonomy" id="993414"/>
    <lineage>
        <taxon>Bacteria</taxon>
        <taxon>Bacillati</taxon>
        <taxon>Actinomycetota</taxon>
        <taxon>Actinomycetes</taxon>
        <taxon>Propionibacteriales</taxon>
        <taxon>Propionibacteriaceae</taxon>
        <taxon>Naumannella</taxon>
    </lineage>
</organism>
<dbReference type="Proteomes" id="UP000295371">
    <property type="component" value="Unassembled WGS sequence"/>
</dbReference>
<dbReference type="InterPro" id="IPR011013">
    <property type="entry name" value="Gal_mutarotase_sf_dom"/>
</dbReference>
<dbReference type="EMBL" id="SOAW01000001">
    <property type="protein sequence ID" value="TDT33854.1"/>
    <property type="molecule type" value="Genomic_DNA"/>
</dbReference>
<dbReference type="CDD" id="cd09022">
    <property type="entry name" value="Aldose_epim_Ec_YihR"/>
    <property type="match status" value="1"/>
</dbReference>